<dbReference type="Pfam" id="PF00240">
    <property type="entry name" value="ubiquitin"/>
    <property type="match status" value="1"/>
</dbReference>
<dbReference type="InterPro" id="IPR003325">
    <property type="entry name" value="TerD"/>
</dbReference>
<accession>A0A8B6GMK1</accession>
<gene>
    <name evidence="2" type="ORF">MGAL_10B058318</name>
</gene>
<dbReference type="SMART" id="SM00213">
    <property type="entry name" value="UBQ"/>
    <property type="match status" value="1"/>
</dbReference>
<comment type="caution">
    <text evidence="2">The sequence shown here is derived from an EMBL/GenBank/DDBJ whole genome shotgun (WGS) entry which is preliminary data.</text>
</comment>
<dbReference type="CDD" id="cd06974">
    <property type="entry name" value="TerD_like"/>
    <property type="match status" value="1"/>
</dbReference>
<feature type="domain" description="Ubiquitin-like" evidence="1">
    <location>
        <begin position="90"/>
        <end position="166"/>
    </location>
</feature>
<keyword evidence="3" id="KW-1185">Reference proteome</keyword>
<dbReference type="InterPro" id="IPR051324">
    <property type="entry name" value="Stress/Tellurium_Resist"/>
</dbReference>
<dbReference type="PROSITE" id="PS50053">
    <property type="entry name" value="UBIQUITIN_2"/>
    <property type="match status" value="1"/>
</dbReference>
<evidence type="ECO:0000259" key="1">
    <source>
        <dbReference type="PROSITE" id="PS50053"/>
    </source>
</evidence>
<dbReference type="OrthoDB" id="408003at2759"/>
<dbReference type="Proteomes" id="UP000596742">
    <property type="component" value="Unassembled WGS sequence"/>
</dbReference>
<name>A0A8B6GMK1_MYTGA</name>
<dbReference type="Gene3D" id="2.60.60.30">
    <property type="entry name" value="sav2460 like domains"/>
    <property type="match status" value="1"/>
</dbReference>
<dbReference type="CDD" id="cd17039">
    <property type="entry name" value="Ubl_ubiquitin_like"/>
    <property type="match status" value="1"/>
</dbReference>
<dbReference type="EMBL" id="UYJE01008673">
    <property type="protein sequence ID" value="VDI66048.1"/>
    <property type="molecule type" value="Genomic_DNA"/>
</dbReference>
<dbReference type="InterPro" id="IPR000626">
    <property type="entry name" value="Ubiquitin-like_dom"/>
</dbReference>
<dbReference type="AlphaFoldDB" id="A0A8B6GMK1"/>
<evidence type="ECO:0000313" key="2">
    <source>
        <dbReference type="EMBL" id="VDI66048.1"/>
    </source>
</evidence>
<reference evidence="2" key="1">
    <citation type="submission" date="2018-11" db="EMBL/GenBank/DDBJ databases">
        <authorList>
            <person name="Alioto T."/>
            <person name="Alioto T."/>
        </authorList>
    </citation>
    <scope>NUCLEOTIDE SEQUENCE</scope>
</reference>
<dbReference type="InterPro" id="IPR029071">
    <property type="entry name" value="Ubiquitin-like_domsf"/>
</dbReference>
<dbReference type="Gene3D" id="3.10.20.90">
    <property type="entry name" value="Phosphatidylinositol 3-kinase Catalytic Subunit, Chain A, domain 1"/>
    <property type="match status" value="1"/>
</dbReference>
<dbReference type="PANTHER" id="PTHR32097:SF17">
    <property type="entry name" value="CAMP-BINDING PROTEIN 1-RELATED"/>
    <property type="match status" value="1"/>
</dbReference>
<dbReference type="SUPFAM" id="SSF54236">
    <property type="entry name" value="Ubiquitin-like"/>
    <property type="match status" value="1"/>
</dbReference>
<evidence type="ECO:0000313" key="3">
    <source>
        <dbReference type="Proteomes" id="UP000596742"/>
    </source>
</evidence>
<sequence length="341" mass="38654">MSCIVCNQEKLSKEFAPDNASDECDHASLTCLRCLVNSVEKNGKCPYPGCCQEIRKNCEQIILFKEILAQMFTKYETTYSPVVDSGSEETCINVIGLTGESTRIKYTPNITIRELKQHIHHTLRIETSKQKLLYEDREMINTSPKGRSATVGDYDIKANATVSMVVCLYSIPEKFNKVVFDLYWGYPYFGRDYLNASCLMYSGTTFYGVCDFANEPHPSIRHSGDIMDNRNRIGHHKIEVCIHNMPSAITHLFFTLSAWKSPNLSKYKRPSLKFYEASRPEVSLGNTTFTHAKHSQAVIMCSMSREGGRWEIYELGKLSAGNVRRYGPLKTSIARLISTGI</sequence>
<dbReference type="PANTHER" id="PTHR32097">
    <property type="entry name" value="CAMP-BINDING PROTEIN 1-RELATED"/>
    <property type="match status" value="1"/>
</dbReference>
<organism evidence="2 3">
    <name type="scientific">Mytilus galloprovincialis</name>
    <name type="common">Mediterranean mussel</name>
    <dbReference type="NCBI Taxonomy" id="29158"/>
    <lineage>
        <taxon>Eukaryota</taxon>
        <taxon>Metazoa</taxon>
        <taxon>Spiralia</taxon>
        <taxon>Lophotrochozoa</taxon>
        <taxon>Mollusca</taxon>
        <taxon>Bivalvia</taxon>
        <taxon>Autobranchia</taxon>
        <taxon>Pteriomorphia</taxon>
        <taxon>Mytilida</taxon>
        <taxon>Mytiloidea</taxon>
        <taxon>Mytilidae</taxon>
        <taxon>Mytilinae</taxon>
        <taxon>Mytilus</taxon>
    </lineage>
</organism>
<proteinExistence type="predicted"/>
<protein>
    <recommendedName>
        <fullName evidence="1">Ubiquitin-like domain-containing protein</fullName>
    </recommendedName>
</protein>